<evidence type="ECO:0000313" key="3">
    <source>
        <dbReference type="WBParaSite" id="SVE_0180400.1"/>
    </source>
</evidence>
<reference evidence="3" key="2">
    <citation type="submission" date="2015-08" db="UniProtKB">
        <authorList>
            <consortium name="WormBaseParasite"/>
        </authorList>
    </citation>
    <scope>IDENTIFICATION</scope>
</reference>
<organism evidence="2 3">
    <name type="scientific">Strongyloides venezuelensis</name>
    <name type="common">Threadworm</name>
    <dbReference type="NCBI Taxonomy" id="75913"/>
    <lineage>
        <taxon>Eukaryota</taxon>
        <taxon>Metazoa</taxon>
        <taxon>Ecdysozoa</taxon>
        <taxon>Nematoda</taxon>
        <taxon>Chromadorea</taxon>
        <taxon>Rhabditida</taxon>
        <taxon>Tylenchina</taxon>
        <taxon>Panagrolaimomorpha</taxon>
        <taxon>Strongyloidoidea</taxon>
        <taxon>Strongyloididae</taxon>
        <taxon>Strongyloides</taxon>
    </lineage>
</organism>
<name>A0A0K0EZ45_STRVS</name>
<sequence length="125" mass="14723">MHILRNFGMSRTIMQDKIHLVIQDFYEHLDNLEDKDNVNISKVIQLSVGNVINLILFGFMYTHTDNDDFFEFAKTLECSLKETNILGIKLLTMFPVLDNIPILSDFLHKRIIEKKYKMRTNEDSI</sequence>
<dbReference type="STRING" id="75913.A0A0K0EZ45"/>
<keyword evidence="1" id="KW-0560">Oxidoreductase</keyword>
<proteinExistence type="predicted"/>
<dbReference type="GO" id="GO:0020037">
    <property type="term" value="F:heme binding"/>
    <property type="evidence" value="ECO:0007669"/>
    <property type="project" value="InterPro"/>
</dbReference>
<reference evidence="2" key="1">
    <citation type="submission" date="2014-07" db="EMBL/GenBank/DDBJ databases">
        <authorList>
            <person name="Martin A.A"/>
            <person name="De Silva N."/>
        </authorList>
    </citation>
    <scope>NUCLEOTIDE SEQUENCE</scope>
</reference>
<dbReference type="Proteomes" id="UP000035680">
    <property type="component" value="Unassembled WGS sequence"/>
</dbReference>
<dbReference type="InterPro" id="IPR036396">
    <property type="entry name" value="Cyt_P450_sf"/>
</dbReference>
<dbReference type="AlphaFoldDB" id="A0A0K0EZ45"/>
<dbReference type="GO" id="GO:0016705">
    <property type="term" value="F:oxidoreductase activity, acting on paired donors, with incorporation or reduction of molecular oxygen"/>
    <property type="evidence" value="ECO:0007669"/>
    <property type="project" value="InterPro"/>
</dbReference>
<accession>A0A0K0EZ45</accession>
<evidence type="ECO:0000256" key="1">
    <source>
        <dbReference type="ARBA" id="ARBA00023033"/>
    </source>
</evidence>
<dbReference type="PANTHER" id="PTHR24284:SF1">
    <property type="entry name" value="CYTOCHROME P450 FAMILY"/>
    <property type="match status" value="1"/>
</dbReference>
<keyword evidence="2" id="KW-1185">Reference proteome</keyword>
<dbReference type="Gene3D" id="1.10.630.10">
    <property type="entry name" value="Cytochrome P450"/>
    <property type="match status" value="1"/>
</dbReference>
<dbReference type="GO" id="GO:0005506">
    <property type="term" value="F:iron ion binding"/>
    <property type="evidence" value="ECO:0007669"/>
    <property type="project" value="InterPro"/>
</dbReference>
<dbReference type="WBParaSite" id="SVE_0180400.1">
    <property type="protein sequence ID" value="SVE_0180400.1"/>
    <property type="gene ID" value="SVE_0180400"/>
</dbReference>
<protein>
    <submittedName>
        <fullName evidence="3">Uncharacterized protein</fullName>
    </submittedName>
</protein>
<dbReference type="GO" id="GO:0004497">
    <property type="term" value="F:monooxygenase activity"/>
    <property type="evidence" value="ECO:0007669"/>
    <property type="project" value="UniProtKB-KW"/>
</dbReference>
<dbReference type="SUPFAM" id="SSF48264">
    <property type="entry name" value="Cytochrome P450"/>
    <property type="match status" value="1"/>
</dbReference>
<dbReference type="PANTHER" id="PTHR24284">
    <property type="entry name" value="CYTOCHROME P450 FAMILY"/>
    <property type="match status" value="1"/>
</dbReference>
<keyword evidence="1" id="KW-0503">Monooxygenase</keyword>
<evidence type="ECO:0000313" key="2">
    <source>
        <dbReference type="Proteomes" id="UP000035680"/>
    </source>
</evidence>